<evidence type="ECO:0000313" key="3">
    <source>
        <dbReference type="Proteomes" id="UP000664991"/>
    </source>
</evidence>
<feature type="region of interest" description="Disordered" evidence="1">
    <location>
        <begin position="62"/>
        <end position="117"/>
    </location>
</feature>
<protein>
    <submittedName>
        <fullName evidence="2">Uncharacterized protein</fullName>
    </submittedName>
</protein>
<reference evidence="2 3" key="1">
    <citation type="submission" date="2020-12" db="EMBL/GenBank/DDBJ databases">
        <title>De novo assembly of Tibetan sheep genome.</title>
        <authorList>
            <person name="Li X."/>
        </authorList>
    </citation>
    <scope>NUCLEOTIDE SEQUENCE [LARGE SCALE GENOMIC DNA]</scope>
    <source>
        <tissue evidence="2">Heart</tissue>
    </source>
</reference>
<dbReference type="EMBL" id="JAEMGP010000027">
    <property type="protein sequence ID" value="KAG5194219.1"/>
    <property type="molecule type" value="Genomic_DNA"/>
</dbReference>
<proteinExistence type="predicted"/>
<accession>A0A835ZL78</accession>
<feature type="region of interest" description="Disordered" evidence="1">
    <location>
        <begin position="1"/>
        <end position="38"/>
    </location>
</feature>
<organism evidence="2 3">
    <name type="scientific">Ovis aries</name>
    <name type="common">Sheep</name>
    <dbReference type="NCBI Taxonomy" id="9940"/>
    <lineage>
        <taxon>Eukaryota</taxon>
        <taxon>Metazoa</taxon>
        <taxon>Chordata</taxon>
        <taxon>Craniata</taxon>
        <taxon>Vertebrata</taxon>
        <taxon>Euteleostomi</taxon>
        <taxon>Mammalia</taxon>
        <taxon>Eutheria</taxon>
        <taxon>Laurasiatheria</taxon>
        <taxon>Artiodactyla</taxon>
        <taxon>Ruminantia</taxon>
        <taxon>Pecora</taxon>
        <taxon>Bovidae</taxon>
        <taxon>Caprinae</taxon>
        <taxon>Ovis</taxon>
    </lineage>
</organism>
<feature type="compositionally biased region" description="Acidic residues" evidence="1">
    <location>
        <begin position="82"/>
        <end position="108"/>
    </location>
</feature>
<gene>
    <name evidence="2" type="ORF">JEQ12_020580</name>
</gene>
<name>A0A835ZL78_SHEEP</name>
<evidence type="ECO:0000256" key="1">
    <source>
        <dbReference type="SAM" id="MobiDB-lite"/>
    </source>
</evidence>
<sequence>MSATQEQDPAHSSQNVADDGENRDPGLTGVPGIPLAEESDGIAGTAAFLASQAIARALLEEDARQQAAQPTIKENRDIPSAEQEEDLEEGEEEEEEEELDCDDMEKDEYEEKDHDDEYVQILPIQNKFSSPLGPLGGKDKGLKGRGAEHPLEAWKSEPALASLGGGAALDFGGLAEERREAWSWRLLKTLYSSYFVVSEDKKRLQQGGGGASSEKLGFELCLATLGGGAAFHEAAADKKLQVEIFLDLIKCVA</sequence>
<comment type="caution">
    <text evidence="2">The sequence shown here is derived from an EMBL/GenBank/DDBJ whole genome shotgun (WGS) entry which is preliminary data.</text>
</comment>
<evidence type="ECO:0000313" key="2">
    <source>
        <dbReference type="EMBL" id="KAG5194219.1"/>
    </source>
</evidence>
<feature type="compositionally biased region" description="Polar residues" evidence="1">
    <location>
        <begin position="1"/>
        <end position="16"/>
    </location>
</feature>
<dbReference type="Proteomes" id="UP000664991">
    <property type="component" value="Unassembled WGS sequence"/>
</dbReference>
<dbReference type="AlphaFoldDB" id="A0A835ZL78"/>